<gene>
    <name evidence="1" type="ORF">SDC9_26979</name>
</gene>
<dbReference type="EMBL" id="VSSQ01000145">
    <property type="protein sequence ID" value="MPL81070.1"/>
    <property type="molecule type" value="Genomic_DNA"/>
</dbReference>
<comment type="caution">
    <text evidence="1">The sequence shown here is derived from an EMBL/GenBank/DDBJ whole genome shotgun (WGS) entry which is preliminary data.</text>
</comment>
<reference evidence="1" key="1">
    <citation type="submission" date="2019-08" db="EMBL/GenBank/DDBJ databases">
        <authorList>
            <person name="Kucharzyk K."/>
            <person name="Murdoch R.W."/>
            <person name="Higgins S."/>
            <person name="Loffler F."/>
        </authorList>
    </citation>
    <scope>NUCLEOTIDE SEQUENCE</scope>
</reference>
<accession>A0A644UPW4</accession>
<evidence type="ECO:0000313" key="1">
    <source>
        <dbReference type="EMBL" id="MPL81070.1"/>
    </source>
</evidence>
<protein>
    <recommendedName>
        <fullName evidence="2">DNA alkylation repair enzyme</fullName>
    </recommendedName>
</protein>
<organism evidence="1">
    <name type="scientific">bioreactor metagenome</name>
    <dbReference type="NCBI Taxonomy" id="1076179"/>
    <lineage>
        <taxon>unclassified sequences</taxon>
        <taxon>metagenomes</taxon>
        <taxon>ecological metagenomes</taxon>
    </lineage>
</organism>
<dbReference type="AlphaFoldDB" id="A0A644UPW4"/>
<proteinExistence type="predicted"/>
<evidence type="ECO:0008006" key="2">
    <source>
        <dbReference type="Google" id="ProtNLM"/>
    </source>
</evidence>
<sequence length="193" mass="22792">MLSKDYLINEFTSPLDSLSLDEISDMIISENLPLSELIELNFHKERRISFRSAWVLEKIAFKDINYITPVFADMLNRFNKIHNPSLARHYNKILLQVFYLRRKNALPEELKIILKKSNPEIIIEGCFKWILTPRCPVATLVWSIDILLNYIDDFPWLKEELPPIIQRLNVDSTPGLKNYCSKILKKSNIFNYY</sequence>
<name>A0A644UPW4_9ZZZZ</name>